<dbReference type="InterPro" id="IPR036047">
    <property type="entry name" value="F-box-like_dom_sf"/>
</dbReference>
<dbReference type="AlphaFoldDB" id="A0A9P5YIM3"/>
<evidence type="ECO:0000256" key="1">
    <source>
        <dbReference type="SAM" id="MobiDB-lite"/>
    </source>
</evidence>
<evidence type="ECO:0000259" key="2">
    <source>
        <dbReference type="PROSITE" id="PS50181"/>
    </source>
</evidence>
<name>A0A9P5YIM3_9AGAR</name>
<sequence>MSIQRSSARIKAKNEAATVRTTSILSAKFTAIAVKSAENSQPKKRRRMLSPKKTEMKSKETSVKIRGVRGKLKLMTEMPLDILFETFSHLELADLLSLTKASKALSDILFSPSAISIWKSAYLNIEANPRPPDVPSGMNMVQYAKFLYGHNCSYCPSHNANFAHWAERIRLCKECLEKSIFRPKNYDPTEWTARTIVPVWIVRRPEYDRWYYLKTDFQQTVNKLRDLHNDAGALEKYIAEKKEETEERNKFASGCRFWESGLKSQRKRQLEEIRLKRRTDIAKKLEDLGWEDEVQRLGNRLSTLPGVDQPKPLTPRIWDNIRDDIIETLEEVKEDRLKRERLQMLRRRVGTLRSALMELPQTTDIVPDFADICAVQPFRTIIFKTPREDSLTKEQFAASLTEFSNIAAEWRTSCVQQLFELLPRPFDVSALKLATVFFRCHWCTEPITYPRILKHACLVKRYSDLDDDDDELQQACSPVLPWNLGGEQISFDDEASSFARDIIKSCGQDPERVTMSEMDVLDPRVECLCCAHPSRGRLVMKWKIAVSVVKSQVGIPRYLQV</sequence>
<dbReference type="EMBL" id="MU150230">
    <property type="protein sequence ID" value="KAF9469335.1"/>
    <property type="molecule type" value="Genomic_DNA"/>
</dbReference>
<proteinExistence type="predicted"/>
<dbReference type="PROSITE" id="PS50181">
    <property type="entry name" value="FBOX"/>
    <property type="match status" value="1"/>
</dbReference>
<dbReference type="OrthoDB" id="2322499at2759"/>
<dbReference type="InterPro" id="IPR001810">
    <property type="entry name" value="F-box_dom"/>
</dbReference>
<dbReference type="Proteomes" id="UP000807353">
    <property type="component" value="Unassembled WGS sequence"/>
</dbReference>
<dbReference type="SUPFAM" id="SSF81383">
    <property type="entry name" value="F-box domain"/>
    <property type="match status" value="1"/>
</dbReference>
<gene>
    <name evidence="3" type="ORF">BDZ94DRAFT_374652</name>
</gene>
<keyword evidence="4" id="KW-1185">Reference proteome</keyword>
<protein>
    <recommendedName>
        <fullName evidence="2">F-box domain-containing protein</fullName>
    </recommendedName>
</protein>
<feature type="domain" description="F-box" evidence="2">
    <location>
        <begin position="72"/>
        <end position="121"/>
    </location>
</feature>
<evidence type="ECO:0000313" key="4">
    <source>
        <dbReference type="Proteomes" id="UP000807353"/>
    </source>
</evidence>
<accession>A0A9P5YIM3</accession>
<organism evidence="3 4">
    <name type="scientific">Collybia nuda</name>
    <dbReference type="NCBI Taxonomy" id="64659"/>
    <lineage>
        <taxon>Eukaryota</taxon>
        <taxon>Fungi</taxon>
        <taxon>Dikarya</taxon>
        <taxon>Basidiomycota</taxon>
        <taxon>Agaricomycotina</taxon>
        <taxon>Agaricomycetes</taxon>
        <taxon>Agaricomycetidae</taxon>
        <taxon>Agaricales</taxon>
        <taxon>Tricholomatineae</taxon>
        <taxon>Clitocybaceae</taxon>
        <taxon>Collybia</taxon>
    </lineage>
</organism>
<reference evidence="3" key="1">
    <citation type="submission" date="2020-11" db="EMBL/GenBank/DDBJ databases">
        <authorList>
            <consortium name="DOE Joint Genome Institute"/>
            <person name="Ahrendt S."/>
            <person name="Riley R."/>
            <person name="Andreopoulos W."/>
            <person name="Labutti K."/>
            <person name="Pangilinan J."/>
            <person name="Ruiz-Duenas F.J."/>
            <person name="Barrasa J.M."/>
            <person name="Sanchez-Garcia M."/>
            <person name="Camarero S."/>
            <person name="Miyauchi S."/>
            <person name="Serrano A."/>
            <person name="Linde D."/>
            <person name="Babiker R."/>
            <person name="Drula E."/>
            <person name="Ayuso-Fernandez I."/>
            <person name="Pacheco R."/>
            <person name="Padilla G."/>
            <person name="Ferreira P."/>
            <person name="Barriuso J."/>
            <person name="Kellner H."/>
            <person name="Castanera R."/>
            <person name="Alfaro M."/>
            <person name="Ramirez L."/>
            <person name="Pisabarro A.G."/>
            <person name="Kuo A."/>
            <person name="Tritt A."/>
            <person name="Lipzen A."/>
            <person name="He G."/>
            <person name="Yan M."/>
            <person name="Ng V."/>
            <person name="Cullen D."/>
            <person name="Martin F."/>
            <person name="Rosso M.-N."/>
            <person name="Henrissat B."/>
            <person name="Hibbett D."/>
            <person name="Martinez A.T."/>
            <person name="Grigoriev I.V."/>
        </authorList>
    </citation>
    <scope>NUCLEOTIDE SEQUENCE</scope>
    <source>
        <strain evidence="3">CBS 247.69</strain>
    </source>
</reference>
<comment type="caution">
    <text evidence="3">The sequence shown here is derived from an EMBL/GenBank/DDBJ whole genome shotgun (WGS) entry which is preliminary data.</text>
</comment>
<evidence type="ECO:0000313" key="3">
    <source>
        <dbReference type="EMBL" id="KAF9469335.1"/>
    </source>
</evidence>
<feature type="compositionally biased region" description="Basic and acidic residues" evidence="1">
    <location>
        <begin position="52"/>
        <end position="62"/>
    </location>
</feature>
<feature type="region of interest" description="Disordered" evidence="1">
    <location>
        <begin position="36"/>
        <end position="62"/>
    </location>
</feature>